<protein>
    <submittedName>
        <fullName evidence="18">CLUMA_CG006580, isoform A</fullName>
    </submittedName>
</protein>
<organism evidence="18 19">
    <name type="scientific">Clunio marinus</name>
    <dbReference type="NCBI Taxonomy" id="568069"/>
    <lineage>
        <taxon>Eukaryota</taxon>
        <taxon>Metazoa</taxon>
        <taxon>Ecdysozoa</taxon>
        <taxon>Arthropoda</taxon>
        <taxon>Hexapoda</taxon>
        <taxon>Insecta</taxon>
        <taxon>Pterygota</taxon>
        <taxon>Neoptera</taxon>
        <taxon>Endopterygota</taxon>
        <taxon>Diptera</taxon>
        <taxon>Nematocera</taxon>
        <taxon>Chironomoidea</taxon>
        <taxon>Chironomidae</taxon>
        <taxon>Clunio</taxon>
    </lineage>
</organism>
<evidence type="ECO:0000256" key="9">
    <source>
        <dbReference type="ARBA" id="ARBA00022882"/>
    </source>
</evidence>
<keyword evidence="9" id="KW-0851">Voltage-gated channel</keyword>
<keyword evidence="5" id="KW-0812">Transmembrane</keyword>
<evidence type="ECO:0000256" key="8">
    <source>
        <dbReference type="ARBA" id="ARBA00022837"/>
    </source>
</evidence>
<accession>A0A1J1HY10</accession>
<evidence type="ECO:0000256" key="13">
    <source>
        <dbReference type="ARBA" id="ARBA00023157"/>
    </source>
</evidence>
<dbReference type="PANTHER" id="PTHR10166:SF63">
    <property type="entry name" value="STRAIGHTJACKET, ISOFORM C"/>
    <property type="match status" value="1"/>
</dbReference>
<keyword evidence="14" id="KW-0325">Glycoprotein</keyword>
<name>A0A1J1HY10_9DIPT</name>
<dbReference type="FunFam" id="3.30.450.20:FF:000057">
    <property type="entry name" value="Voltage-dependent calcium channel subunit alpha-2/delta-4"/>
    <property type="match status" value="1"/>
</dbReference>
<keyword evidence="10" id="KW-1133">Transmembrane helix</keyword>
<evidence type="ECO:0000313" key="18">
    <source>
        <dbReference type="EMBL" id="CRK92984.1"/>
    </source>
</evidence>
<evidence type="ECO:0000256" key="15">
    <source>
        <dbReference type="ARBA" id="ARBA00023303"/>
    </source>
</evidence>
<keyword evidence="12" id="KW-0472">Membrane</keyword>
<keyword evidence="7 16" id="KW-0732">Signal</keyword>
<sequence>MCNMKCTLIVFMYLIQSKIIGADEPKVIKYSTAQQWAEKFGIELWNLGDFITRRKDVMESFKQSQIVSRSGSKIVEDIAKEIKFMMDARISAVRRVVDAAQESWSNAAENDEIVEKNFTYFNSKEMIEPNEVPATELPTFLDSDEETDGAEFPKPVIHLTESEKFGDYVNISVSSVHVPANVYDRAKDVIKAIKWSEMLNNIFDSNYRHDPSLFWQYFCSSSGFLRQFPATKWKMDPVDLYDCRLRSWYIQAANSPKDIVILIDNSGSMTGQRRDVARHVVESILDTLTSNDFVNIFTFSDDIKEVVECFGDQLVQANMANIRELKLALHSIETAELANFTAALTKAFEILHEYRESKLGACCNQAIMLISDGVPYPIDEVFETWNWQEKPYIPVRVFSYLIGREVADVTDIKKIACDNQGYYVHLSTFAEVREDVLQYIPVIARPLVLNKTHHPVVFSQLYADVVDPQMTDYEWECRERAKQRERFMVYRRSRNFINLPEDPSNLGYDFIEDDENERMKKFNFMTTVSIPVYDKRENAAQIANLLGVAGADIPVEDIKKLMQPFLLGVGGYAFIVDNNGFLLIHPDFRPVFYKDILKPAYNAVDMIEVELMDDDHEPRDFHSNIIQLREAIINQSTGSRFIFQKYHYDKMRRASRMRRYYYWTEIKDTPFTLVVTYPEQYGQYRIQTRSEDEIHRINAKGTNVLNFFSSSNWKVHPDWMYCKHSNDTYSSPEAELLYFLERMRQPGWRWPLNRSPPPPEHLNIYTNNTTGKFLSDKDSYYCDRNLVQSLVYDAKITEWFTKNTSTGLTEKGNEFKQRFGVSVSFLATHSGLLKWQEYSTFSDEVKPENEFSETNKKSIDEIWYRRAVEQHFIEQNSFVYAVPFDAAHRNDTLVTATHAIFHKENNKFAPAAVVGFQFKHSAMYTLFKNITSNCVDASCSNCASDDFECFVLDENGYVIVSPEISDTGKFFGEIRGFLMHHLVNAKVFKKITIYDYQAVCFIGKDSLNMASRLLTPFKYIWQVLKLISKHIIWIFLSVLVENTRAYGSYYVAYGDDYSPDPTERYDMPPTKSKEQEFDKRVLINRTRPERCDKVITLYQLWRPKEKEKSAFDLPMSNNCDRPFIVLPIPSSNMIFLISSTLCSEENPKPFHNQPIEKHYNASSLQCFKLRNFPTHRRQLKHCFNRHMNESQIKLCGKACWLKSNVYIMSLLIIYNIGYNIVF</sequence>
<dbReference type="PROSITE" id="PS50234">
    <property type="entry name" value="VWFA"/>
    <property type="match status" value="1"/>
</dbReference>
<evidence type="ECO:0000259" key="17">
    <source>
        <dbReference type="PROSITE" id="PS50234"/>
    </source>
</evidence>
<dbReference type="Gene3D" id="3.40.50.410">
    <property type="entry name" value="von Willebrand factor, type A domain"/>
    <property type="match status" value="1"/>
</dbReference>
<dbReference type="Pfam" id="PF08399">
    <property type="entry name" value="VWA_N"/>
    <property type="match status" value="1"/>
</dbReference>
<dbReference type="InterPro" id="IPR013608">
    <property type="entry name" value="VWA_N"/>
</dbReference>
<gene>
    <name evidence="18" type="primary">delta-3</name>
    <name evidence="18" type="ORF">CLUMA_CG006580</name>
</gene>
<reference evidence="18 19" key="1">
    <citation type="submission" date="2015-04" db="EMBL/GenBank/DDBJ databases">
        <authorList>
            <person name="Syromyatnikov M.Y."/>
            <person name="Popov V.N."/>
        </authorList>
    </citation>
    <scope>NUCLEOTIDE SEQUENCE [LARGE SCALE GENOMIC DNA]</scope>
</reference>
<evidence type="ECO:0000256" key="7">
    <source>
        <dbReference type="ARBA" id="ARBA00022729"/>
    </source>
</evidence>
<evidence type="ECO:0000313" key="19">
    <source>
        <dbReference type="Proteomes" id="UP000183832"/>
    </source>
</evidence>
<dbReference type="SMART" id="SM00327">
    <property type="entry name" value="VWA"/>
    <property type="match status" value="1"/>
</dbReference>
<feature type="domain" description="VWFA" evidence="17">
    <location>
        <begin position="258"/>
        <end position="440"/>
    </location>
</feature>
<evidence type="ECO:0000256" key="16">
    <source>
        <dbReference type="SAM" id="SignalP"/>
    </source>
</evidence>
<dbReference type="CDD" id="cd01463">
    <property type="entry name" value="vWA_VGCC_like"/>
    <property type="match status" value="1"/>
</dbReference>
<dbReference type="Gene3D" id="3.30.450.20">
    <property type="entry name" value="PAS domain"/>
    <property type="match status" value="1"/>
</dbReference>
<dbReference type="Pfam" id="PF08473">
    <property type="entry name" value="VGCC_alpha2"/>
    <property type="match status" value="1"/>
</dbReference>
<feature type="chain" id="PRO_5009619046" evidence="16">
    <location>
        <begin position="23"/>
        <end position="1222"/>
    </location>
</feature>
<evidence type="ECO:0000256" key="10">
    <source>
        <dbReference type="ARBA" id="ARBA00022989"/>
    </source>
</evidence>
<dbReference type="Proteomes" id="UP000183832">
    <property type="component" value="Unassembled WGS sequence"/>
</dbReference>
<keyword evidence="4" id="KW-0107">Calcium channel</keyword>
<evidence type="ECO:0000256" key="2">
    <source>
        <dbReference type="ARBA" id="ARBA00022448"/>
    </source>
</evidence>
<proteinExistence type="predicted"/>
<keyword evidence="8" id="KW-0106">Calcium</keyword>
<evidence type="ECO:0000256" key="14">
    <source>
        <dbReference type="ARBA" id="ARBA00023180"/>
    </source>
</evidence>
<keyword evidence="2" id="KW-0813">Transport</keyword>
<keyword evidence="19" id="KW-1185">Reference proteome</keyword>
<dbReference type="Pfam" id="PF00092">
    <property type="entry name" value="VWA"/>
    <property type="match status" value="1"/>
</dbReference>
<dbReference type="GO" id="GO:0046872">
    <property type="term" value="F:metal ion binding"/>
    <property type="evidence" value="ECO:0007669"/>
    <property type="project" value="UniProtKB-KW"/>
</dbReference>
<keyword evidence="13" id="KW-1015">Disulfide bond</keyword>
<keyword evidence="15" id="KW-0407">Ion channel</keyword>
<dbReference type="SUPFAM" id="SSF53300">
    <property type="entry name" value="vWA-like"/>
    <property type="match status" value="1"/>
</dbReference>
<evidence type="ECO:0000256" key="6">
    <source>
        <dbReference type="ARBA" id="ARBA00022723"/>
    </source>
</evidence>
<evidence type="ECO:0000256" key="12">
    <source>
        <dbReference type="ARBA" id="ARBA00023136"/>
    </source>
</evidence>
<feature type="signal peptide" evidence="16">
    <location>
        <begin position="1"/>
        <end position="22"/>
    </location>
</feature>
<dbReference type="FunFam" id="3.40.50.410:FF:000007">
    <property type="entry name" value="Calcium voltage-gated channel auxiliary subunit alpha2delta 3"/>
    <property type="match status" value="1"/>
</dbReference>
<dbReference type="AlphaFoldDB" id="A0A1J1HY10"/>
<comment type="subcellular location">
    <subcellularLocation>
        <location evidence="1">Membrane</location>
        <topology evidence="1">Single-pass type I membrane protein</topology>
    </subcellularLocation>
</comment>
<dbReference type="InterPro" id="IPR036465">
    <property type="entry name" value="vWFA_dom_sf"/>
</dbReference>
<dbReference type="InterPro" id="IPR002035">
    <property type="entry name" value="VWF_A"/>
</dbReference>
<dbReference type="InterPro" id="IPR051173">
    <property type="entry name" value="Ca_channel_alpha-2/delta"/>
</dbReference>
<evidence type="ECO:0000256" key="4">
    <source>
        <dbReference type="ARBA" id="ARBA00022673"/>
    </source>
</evidence>
<evidence type="ECO:0000256" key="3">
    <source>
        <dbReference type="ARBA" id="ARBA00022568"/>
    </source>
</evidence>
<evidence type="ECO:0000256" key="11">
    <source>
        <dbReference type="ARBA" id="ARBA00023065"/>
    </source>
</evidence>
<evidence type="ECO:0000256" key="5">
    <source>
        <dbReference type="ARBA" id="ARBA00022692"/>
    </source>
</evidence>
<dbReference type="GO" id="GO:0005891">
    <property type="term" value="C:voltage-gated calcium channel complex"/>
    <property type="evidence" value="ECO:0007669"/>
    <property type="project" value="TreeGrafter"/>
</dbReference>
<dbReference type="STRING" id="568069.A0A1J1HY10"/>
<keyword evidence="6" id="KW-0479">Metal-binding</keyword>
<dbReference type="EMBL" id="CVRI01000036">
    <property type="protein sequence ID" value="CRK92984.1"/>
    <property type="molecule type" value="Genomic_DNA"/>
</dbReference>
<evidence type="ECO:0000256" key="1">
    <source>
        <dbReference type="ARBA" id="ARBA00004479"/>
    </source>
</evidence>
<dbReference type="GO" id="GO:0005245">
    <property type="term" value="F:voltage-gated calcium channel activity"/>
    <property type="evidence" value="ECO:0007669"/>
    <property type="project" value="TreeGrafter"/>
</dbReference>
<dbReference type="OrthoDB" id="10054666at2759"/>
<dbReference type="PANTHER" id="PTHR10166">
    <property type="entry name" value="VOLTAGE-DEPENDENT CALCIUM CHANNEL SUBUNIT ALPHA-2/DELTA-RELATED"/>
    <property type="match status" value="1"/>
</dbReference>
<keyword evidence="11" id="KW-0406">Ion transport</keyword>
<keyword evidence="3" id="KW-0109">Calcium transport</keyword>
<dbReference type="InterPro" id="IPR013680">
    <property type="entry name" value="VDCC_a2/dsu"/>
</dbReference>